<protein>
    <submittedName>
        <fullName evidence="2">Nuclear transport factor 2 family protein</fullName>
    </submittedName>
</protein>
<feature type="domain" description="SnoaL-like" evidence="1">
    <location>
        <begin position="18"/>
        <end position="120"/>
    </location>
</feature>
<dbReference type="InterPro" id="IPR037401">
    <property type="entry name" value="SnoaL-like"/>
</dbReference>
<dbReference type="Pfam" id="PF12680">
    <property type="entry name" value="SnoaL_2"/>
    <property type="match status" value="1"/>
</dbReference>
<dbReference type="InterPro" id="IPR032710">
    <property type="entry name" value="NTF2-like_dom_sf"/>
</dbReference>
<dbReference type="EMBL" id="CP064654">
    <property type="protein sequence ID" value="QPC99753.1"/>
    <property type="molecule type" value="Genomic_DNA"/>
</dbReference>
<organism evidence="2 3">
    <name type="scientific">Qipengyuania soli</name>
    <dbReference type="NCBI Taxonomy" id="2782568"/>
    <lineage>
        <taxon>Bacteria</taxon>
        <taxon>Pseudomonadati</taxon>
        <taxon>Pseudomonadota</taxon>
        <taxon>Alphaproteobacteria</taxon>
        <taxon>Sphingomonadales</taxon>
        <taxon>Erythrobacteraceae</taxon>
        <taxon>Qipengyuania</taxon>
    </lineage>
</organism>
<sequence length="132" mass="14966">MQYAPTLSRAELIDLATQKYFANVDAKDMDATLACFHDEALFCVQTAFTRHSGKAEIRRMFEDFFAGYADIVHKDFTCTVDEANGRIAASFEAVLTGHDGEVTRLFNTNFWRIRDGKFQEVYVYMSGANPLV</sequence>
<reference evidence="2 3" key="1">
    <citation type="submission" date="2020-11" db="EMBL/GenBank/DDBJ databases">
        <title>The genome sequence of Erythrobacter sp. 6D36.</title>
        <authorList>
            <person name="Liu Y."/>
        </authorList>
    </citation>
    <scope>NUCLEOTIDE SEQUENCE [LARGE SCALE GENOMIC DNA]</scope>
    <source>
        <strain evidence="2 3">6D36</strain>
    </source>
</reference>
<name>A0A7S8IT77_9SPHN</name>
<proteinExistence type="predicted"/>
<dbReference type="KEGG" id="qso:IRL76_04155"/>
<dbReference type="Gene3D" id="3.10.450.50">
    <property type="match status" value="1"/>
</dbReference>
<keyword evidence="3" id="KW-1185">Reference proteome</keyword>
<accession>A0A7S8IT77</accession>
<evidence type="ECO:0000313" key="2">
    <source>
        <dbReference type="EMBL" id="QPC99753.1"/>
    </source>
</evidence>
<dbReference type="SUPFAM" id="SSF54427">
    <property type="entry name" value="NTF2-like"/>
    <property type="match status" value="1"/>
</dbReference>
<dbReference type="Proteomes" id="UP000594459">
    <property type="component" value="Chromosome"/>
</dbReference>
<dbReference type="RefSeq" id="WP_200983443.1">
    <property type="nucleotide sequence ID" value="NZ_CP064654.1"/>
</dbReference>
<gene>
    <name evidence="2" type="ORF">IRL76_04155</name>
</gene>
<evidence type="ECO:0000313" key="3">
    <source>
        <dbReference type="Proteomes" id="UP000594459"/>
    </source>
</evidence>
<evidence type="ECO:0000259" key="1">
    <source>
        <dbReference type="Pfam" id="PF12680"/>
    </source>
</evidence>
<dbReference type="AlphaFoldDB" id="A0A7S8IT77"/>